<proteinExistence type="predicted"/>
<feature type="transmembrane region" description="Helical" evidence="2">
    <location>
        <begin position="53"/>
        <end position="81"/>
    </location>
</feature>
<feature type="transmembrane region" description="Helical" evidence="2">
    <location>
        <begin position="260"/>
        <end position="279"/>
    </location>
</feature>
<gene>
    <name evidence="3" type="ORF">H9646_17465</name>
</gene>
<feature type="transmembrane region" description="Helical" evidence="2">
    <location>
        <begin position="139"/>
        <end position="161"/>
    </location>
</feature>
<evidence type="ECO:0000256" key="1">
    <source>
        <dbReference type="SAM" id="MobiDB-lite"/>
    </source>
</evidence>
<keyword evidence="2" id="KW-0472">Membrane</keyword>
<dbReference type="RefSeq" id="WP_191724678.1">
    <property type="nucleotide sequence ID" value="NZ_JACSQK010000011.1"/>
</dbReference>
<evidence type="ECO:0000313" key="3">
    <source>
        <dbReference type="EMBL" id="MBD7962262.1"/>
    </source>
</evidence>
<feature type="transmembrane region" description="Helical" evidence="2">
    <location>
        <begin position="114"/>
        <end position="132"/>
    </location>
</feature>
<feature type="transmembrane region" description="Helical" evidence="2">
    <location>
        <begin position="201"/>
        <end position="222"/>
    </location>
</feature>
<accession>A0ABR8SFH7</accession>
<dbReference type="Proteomes" id="UP000634919">
    <property type="component" value="Unassembled WGS sequence"/>
</dbReference>
<keyword evidence="2" id="KW-1133">Transmembrane helix</keyword>
<reference evidence="3 4" key="1">
    <citation type="submission" date="2020-08" db="EMBL/GenBank/DDBJ databases">
        <title>A Genomic Blueprint of the Chicken Gut Microbiome.</title>
        <authorList>
            <person name="Gilroy R."/>
            <person name="Ravi A."/>
            <person name="Getino M."/>
            <person name="Pursley I."/>
            <person name="Horton D.L."/>
            <person name="Alikhan N.-F."/>
            <person name="Baker D."/>
            <person name="Gharbi K."/>
            <person name="Hall N."/>
            <person name="Watson M."/>
            <person name="Adriaenssens E.M."/>
            <person name="Foster-Nyarko E."/>
            <person name="Jarju S."/>
            <person name="Secka A."/>
            <person name="Antonio M."/>
            <person name="Oren A."/>
            <person name="Chaudhuri R."/>
            <person name="La Ragione R.M."/>
            <person name="Hildebrand F."/>
            <person name="Pallen M.J."/>
        </authorList>
    </citation>
    <scope>NUCLEOTIDE SEQUENCE [LARGE SCALE GENOMIC DNA]</scope>
    <source>
        <strain evidence="3 4">Sa2CVA6</strain>
    </source>
</reference>
<organism evidence="3 4">
    <name type="scientific">Comamonas avium</name>
    <dbReference type="NCBI Taxonomy" id="2762231"/>
    <lineage>
        <taxon>Bacteria</taxon>
        <taxon>Pseudomonadati</taxon>
        <taxon>Pseudomonadota</taxon>
        <taxon>Betaproteobacteria</taxon>
        <taxon>Burkholderiales</taxon>
        <taxon>Comamonadaceae</taxon>
        <taxon>Comamonas</taxon>
    </lineage>
</organism>
<name>A0ABR8SFH7_9BURK</name>
<comment type="caution">
    <text evidence="3">The sequence shown here is derived from an EMBL/GenBank/DDBJ whole genome shotgun (WGS) entry which is preliminary data.</text>
</comment>
<feature type="transmembrane region" description="Helical" evidence="2">
    <location>
        <begin position="228"/>
        <end position="248"/>
    </location>
</feature>
<sequence>MSSRFEHIQFAALARAGEGLTQWRPLVMGFITMVLCGLLTVASQWLASSVGGMAGVLLFGLSMLVVVVVFFSGISAVGVMLMDKAQNITVRGFSDAAFAGLLCVPKFLGLMLLSLIAALLFYLVAAIIYFICKIPVLGAVLAFVAHPVLIVVASVLIVAWMCVIMPLFAPAVWSGLAFKAALASVIGIARSRLVEVVLMQVVLYFIMLVISGLLLMGLLPAAMSLTGMGASVMGVNLAYLSMMGFGALSNMGAMGSVTGLLLGLGVLLGVVAALLWQVAVMGQNLLYLQANASVDSVQAEAALNGVWNDVRKRAEDAKERAMAAAERAKQMAADKAQEVAAANEARKAAAAEQAKVQAALAAEREAARLKQEAEQHAQAVARMDAEQQEQESAAAALQVDAQPPAKDVTSDQVSEQTSCTKCHEPVNQTDAFCGNCGTKLK</sequence>
<evidence type="ECO:0000313" key="4">
    <source>
        <dbReference type="Proteomes" id="UP000634919"/>
    </source>
</evidence>
<keyword evidence="2" id="KW-0812">Transmembrane</keyword>
<protein>
    <submittedName>
        <fullName evidence="3">Zinc ribbon domain-containing protein</fullName>
    </submittedName>
</protein>
<dbReference type="EMBL" id="JACSQK010000011">
    <property type="protein sequence ID" value="MBD7962262.1"/>
    <property type="molecule type" value="Genomic_DNA"/>
</dbReference>
<feature type="region of interest" description="Disordered" evidence="1">
    <location>
        <begin position="373"/>
        <end position="412"/>
    </location>
</feature>
<keyword evidence="4" id="KW-1185">Reference proteome</keyword>
<feature type="transmembrane region" description="Helical" evidence="2">
    <location>
        <begin position="167"/>
        <end position="189"/>
    </location>
</feature>
<feature type="transmembrane region" description="Helical" evidence="2">
    <location>
        <begin position="25"/>
        <end position="47"/>
    </location>
</feature>
<evidence type="ECO:0000256" key="2">
    <source>
        <dbReference type="SAM" id="Phobius"/>
    </source>
</evidence>